<evidence type="ECO:0000256" key="3">
    <source>
        <dbReference type="ARBA" id="ARBA00023015"/>
    </source>
</evidence>
<dbReference type="NCBIfam" id="NF009044">
    <property type="entry name" value="PRK12378.1"/>
    <property type="match status" value="1"/>
</dbReference>
<evidence type="ECO:0000259" key="7">
    <source>
        <dbReference type="Pfam" id="PF01709"/>
    </source>
</evidence>
<dbReference type="InterPro" id="IPR026564">
    <property type="entry name" value="Transcrip_reg_TACO1-like_dom3"/>
</dbReference>
<keyword evidence="5 6" id="KW-0804">Transcription</keyword>
<dbReference type="InterPro" id="IPR048300">
    <property type="entry name" value="TACO1_YebC-like_2nd/3rd_dom"/>
</dbReference>
<evidence type="ECO:0000313" key="9">
    <source>
        <dbReference type="EMBL" id="AFP78819.1"/>
    </source>
</evidence>
<evidence type="ECO:0000256" key="1">
    <source>
        <dbReference type="ARBA" id="ARBA00008724"/>
    </source>
</evidence>
<feature type="domain" description="TACO1/YebC-like second and third" evidence="7">
    <location>
        <begin position="91"/>
        <end position="243"/>
    </location>
</feature>
<accession>J3T902</accession>
<organism evidence="9 10">
    <name type="scientific">Mycoplasmoides gallisepticum WI01_2001.043-13-2P</name>
    <dbReference type="NCBI Taxonomy" id="1159201"/>
    <lineage>
        <taxon>Bacteria</taxon>
        <taxon>Bacillati</taxon>
        <taxon>Mycoplasmatota</taxon>
        <taxon>Mycoplasmoidales</taxon>
        <taxon>Mycoplasmoidaceae</taxon>
        <taxon>Mycoplasmoides</taxon>
    </lineage>
</organism>
<dbReference type="KEGG" id="mgw:HFMG01WIA_0985"/>
<evidence type="ECO:0000256" key="4">
    <source>
        <dbReference type="ARBA" id="ARBA00023125"/>
    </source>
</evidence>
<evidence type="ECO:0000313" key="10">
    <source>
        <dbReference type="Proteomes" id="UP000003940"/>
    </source>
</evidence>
<dbReference type="InterPro" id="IPR017856">
    <property type="entry name" value="Integrase-like_N"/>
</dbReference>
<dbReference type="Gene3D" id="1.10.10.200">
    <property type="match status" value="1"/>
</dbReference>
<comment type="subcellular location">
    <subcellularLocation>
        <location evidence="6">Cytoplasm</location>
    </subcellularLocation>
</comment>
<evidence type="ECO:0000256" key="6">
    <source>
        <dbReference type="HAMAP-Rule" id="MF_00693"/>
    </source>
</evidence>
<dbReference type="Proteomes" id="UP000003940">
    <property type="component" value="Chromosome"/>
</dbReference>
<dbReference type="EMBL" id="CP003510">
    <property type="protein sequence ID" value="AFP78819.1"/>
    <property type="molecule type" value="Genomic_DNA"/>
</dbReference>
<dbReference type="NCBIfam" id="TIGR01033">
    <property type="entry name" value="YebC/PmpR family DNA-binding transcriptional regulator"/>
    <property type="match status" value="1"/>
</dbReference>
<dbReference type="HAMAP" id="MF_00693">
    <property type="entry name" value="Transcrip_reg_TACO1"/>
    <property type="match status" value="1"/>
</dbReference>
<keyword evidence="2 6" id="KW-0963">Cytoplasm</keyword>
<dbReference type="InterPro" id="IPR049083">
    <property type="entry name" value="TACO1_YebC_N"/>
</dbReference>
<dbReference type="PANTHER" id="PTHR12532:SF6">
    <property type="entry name" value="TRANSCRIPTIONAL REGULATORY PROTEIN YEBC-RELATED"/>
    <property type="match status" value="1"/>
</dbReference>
<dbReference type="GO" id="GO:0006355">
    <property type="term" value="P:regulation of DNA-templated transcription"/>
    <property type="evidence" value="ECO:0007669"/>
    <property type="project" value="UniProtKB-UniRule"/>
</dbReference>
<dbReference type="InterPro" id="IPR029072">
    <property type="entry name" value="YebC-like"/>
</dbReference>
<proteinExistence type="inferred from homology"/>
<sequence>MLSLEKKKRITMPRKHLIANQINKKQQSNAKLWQKLAKEIKAAVKVGGTDPETNYRLKAAIDKALTYNLSKDSINRNIYGNSNKEDDQLIEAEYEIYGPGGLGIIVRTLSDNPNRVISSLNGYISKLKGSLAKPNSVKINFQEQGIILTDLNNYHDEALLELLIDYELIDINSDEEGYEIITVPNAYYEVKKKLEAAGFKIHHSELKLIPLLYVQLTPEQNEMFERFSASCENDDDIQWIVANNQ</sequence>
<feature type="domain" description="TACO1/YebC-like N-terminal" evidence="8">
    <location>
        <begin position="16"/>
        <end position="80"/>
    </location>
</feature>
<evidence type="ECO:0000256" key="5">
    <source>
        <dbReference type="ARBA" id="ARBA00023163"/>
    </source>
</evidence>
<keyword evidence="4 6" id="KW-0238">DNA-binding</keyword>
<evidence type="ECO:0000259" key="8">
    <source>
        <dbReference type="Pfam" id="PF20772"/>
    </source>
</evidence>
<reference evidence="9 10" key="1">
    <citation type="journal article" date="2012" name="Microbiology">
        <title>Extensive variation in surface lipoprotein gene content and genomic changes associated with virulence during evolution of a novel North American house finch epizootic strain of Mycoplasma gallisepticum.</title>
        <authorList>
            <person name="Tulman E.R."/>
            <person name="Liao X."/>
            <person name="Szczepanek S.M."/>
            <person name="Ley D.H."/>
            <person name="Kutish G.F."/>
            <person name="Geary S.J."/>
        </authorList>
    </citation>
    <scope>NUCLEOTIDE SEQUENCE [LARGE SCALE GENOMIC DNA]</scope>
    <source>
        <strain evidence="10">House finch-associated</strain>
    </source>
</reference>
<keyword evidence="3 6" id="KW-0805">Transcription regulation</keyword>
<dbReference type="SUPFAM" id="SSF75625">
    <property type="entry name" value="YebC-like"/>
    <property type="match status" value="1"/>
</dbReference>
<dbReference type="GO" id="GO:0003677">
    <property type="term" value="F:DNA binding"/>
    <property type="evidence" value="ECO:0007669"/>
    <property type="project" value="UniProtKB-UniRule"/>
</dbReference>
<name>J3T902_MYCGL</name>
<dbReference type="AlphaFoldDB" id="J3T902"/>
<dbReference type="PANTHER" id="PTHR12532">
    <property type="entry name" value="TRANSLATIONAL ACTIVATOR OF CYTOCHROME C OXIDASE 1"/>
    <property type="match status" value="1"/>
</dbReference>
<dbReference type="HOGENOM" id="CLU_062974_2_2_14"/>
<dbReference type="Gene3D" id="3.30.70.980">
    <property type="match status" value="2"/>
</dbReference>
<evidence type="ECO:0000256" key="2">
    <source>
        <dbReference type="ARBA" id="ARBA00022490"/>
    </source>
</evidence>
<comment type="similarity">
    <text evidence="1 6">Belongs to the TACO1 family.</text>
</comment>
<protein>
    <recommendedName>
        <fullName evidence="6">Probable transcriptional regulatory protein HFMG01WIA_0985</fullName>
    </recommendedName>
</protein>
<gene>
    <name evidence="9" type="ORF">HFMG01WIA_0985</name>
</gene>
<dbReference type="InterPro" id="IPR002876">
    <property type="entry name" value="Transcrip_reg_TACO1-like"/>
</dbReference>
<dbReference type="Pfam" id="PF20772">
    <property type="entry name" value="TACO1_YebC_N"/>
    <property type="match status" value="1"/>
</dbReference>
<dbReference type="GO" id="GO:0005829">
    <property type="term" value="C:cytosol"/>
    <property type="evidence" value="ECO:0007669"/>
    <property type="project" value="TreeGrafter"/>
</dbReference>
<dbReference type="Pfam" id="PF01709">
    <property type="entry name" value="Transcrip_reg"/>
    <property type="match status" value="1"/>
</dbReference>